<evidence type="ECO:0000256" key="8">
    <source>
        <dbReference type="SAM" id="Phobius"/>
    </source>
</evidence>
<dbReference type="GO" id="GO:0016705">
    <property type="term" value="F:oxidoreductase activity, acting on paired donors, with incorporation or reduction of molecular oxygen"/>
    <property type="evidence" value="ECO:0007669"/>
    <property type="project" value="InterPro"/>
</dbReference>
<proteinExistence type="inferred from homology"/>
<sequence length="480" mass="54525">MDVFSFPALAGLVFATASLLLLLRSRKSRIPRIGPKPGFLGNTTKSYFFQHSQEMIEEGYAKRFLYKDGLYSLWTTDMDRVVVSHKFMKDFMPLPRSTVRLTASRRHAGPYTGLDIAEESSLQFEVCAGQLSQSIGTLARPVLDEISYCMNEKLRTVNKTGDSYALAVFPLMIELVTSGVARVFVGPELCPKVTSDLQAHYRIFHPLVAPFLESYRSIKSRFSLARQLLTPLIEERRLSNDGKYQDMMQWLIDSAKGKDAETDRLVRRMLFLNMAAIHTTAEVSAIVLMELCHRPECIVMIREEIREATNNGRDISLASLKKLKKTDSFIRESHRLDPLGFMTFNRHLAAPVKLSNGTLLPGNTYISMAHYPAQRDPEYYPDPLTFDALRFYNLRQKEGQAERHQFTAVGPDVFNWGVGKFACPGRFWASANIKLILVELLLKYDLGFPQGETKPERVVAGEKLRTSFTQRIVFKPMARG</sequence>
<evidence type="ECO:0000256" key="3">
    <source>
        <dbReference type="ARBA" id="ARBA00010617"/>
    </source>
</evidence>
<comment type="cofactor">
    <cofactor evidence="1 7">
        <name>heme</name>
        <dbReference type="ChEBI" id="CHEBI:30413"/>
    </cofactor>
</comment>
<dbReference type="AlphaFoldDB" id="A0A6A6SSE4"/>
<keyword evidence="8" id="KW-0812">Transmembrane</keyword>
<evidence type="ECO:0000256" key="5">
    <source>
        <dbReference type="ARBA" id="ARBA00023002"/>
    </source>
</evidence>
<dbReference type="InterPro" id="IPR036396">
    <property type="entry name" value="Cyt_P450_sf"/>
</dbReference>
<keyword evidence="4 7" id="KW-0479">Metal-binding</keyword>
<name>A0A6A6SSE4_9PLEO</name>
<keyword evidence="7" id="KW-0349">Heme</keyword>
<dbReference type="EMBL" id="MU004472">
    <property type="protein sequence ID" value="KAF2649957.1"/>
    <property type="molecule type" value="Genomic_DNA"/>
</dbReference>
<dbReference type="Pfam" id="PF00067">
    <property type="entry name" value="p450"/>
    <property type="match status" value="1"/>
</dbReference>
<dbReference type="Gene3D" id="1.10.630.10">
    <property type="entry name" value="Cytochrome P450"/>
    <property type="match status" value="1"/>
</dbReference>
<dbReference type="GO" id="GO:0004497">
    <property type="term" value="F:monooxygenase activity"/>
    <property type="evidence" value="ECO:0007669"/>
    <property type="project" value="InterPro"/>
</dbReference>
<dbReference type="GO" id="GO:0005506">
    <property type="term" value="F:iron ion binding"/>
    <property type="evidence" value="ECO:0007669"/>
    <property type="project" value="InterPro"/>
</dbReference>
<dbReference type="GO" id="GO:0020037">
    <property type="term" value="F:heme binding"/>
    <property type="evidence" value="ECO:0007669"/>
    <property type="project" value="InterPro"/>
</dbReference>
<evidence type="ECO:0000256" key="2">
    <source>
        <dbReference type="ARBA" id="ARBA00004685"/>
    </source>
</evidence>
<evidence type="ECO:0000256" key="4">
    <source>
        <dbReference type="ARBA" id="ARBA00022723"/>
    </source>
</evidence>
<comment type="pathway">
    <text evidence="2">Mycotoxin biosynthesis.</text>
</comment>
<keyword evidence="6 7" id="KW-0408">Iron</keyword>
<dbReference type="InterPro" id="IPR002403">
    <property type="entry name" value="Cyt_P450_E_grp-IV"/>
</dbReference>
<keyword evidence="5" id="KW-0560">Oxidoreductase</keyword>
<reference evidence="9" key="1">
    <citation type="journal article" date="2020" name="Stud. Mycol.">
        <title>101 Dothideomycetes genomes: a test case for predicting lifestyles and emergence of pathogens.</title>
        <authorList>
            <person name="Haridas S."/>
            <person name="Albert R."/>
            <person name="Binder M."/>
            <person name="Bloem J."/>
            <person name="Labutti K."/>
            <person name="Salamov A."/>
            <person name="Andreopoulos B."/>
            <person name="Baker S."/>
            <person name="Barry K."/>
            <person name="Bills G."/>
            <person name="Bluhm B."/>
            <person name="Cannon C."/>
            <person name="Castanera R."/>
            <person name="Culley D."/>
            <person name="Daum C."/>
            <person name="Ezra D."/>
            <person name="Gonzalez J."/>
            <person name="Henrissat B."/>
            <person name="Kuo A."/>
            <person name="Liang C."/>
            <person name="Lipzen A."/>
            <person name="Lutzoni F."/>
            <person name="Magnuson J."/>
            <person name="Mondo S."/>
            <person name="Nolan M."/>
            <person name="Ohm R."/>
            <person name="Pangilinan J."/>
            <person name="Park H.-J."/>
            <person name="Ramirez L."/>
            <person name="Alfaro M."/>
            <person name="Sun H."/>
            <person name="Tritt A."/>
            <person name="Yoshinaga Y."/>
            <person name="Zwiers L.-H."/>
            <person name="Turgeon B."/>
            <person name="Goodwin S."/>
            <person name="Spatafora J."/>
            <person name="Crous P."/>
            <person name="Grigoriev I."/>
        </authorList>
    </citation>
    <scope>NUCLEOTIDE SEQUENCE</scope>
    <source>
        <strain evidence="9">CBS 122681</strain>
    </source>
</reference>
<protein>
    <submittedName>
        <fullName evidence="9">Cytochrome P450</fullName>
    </submittedName>
</protein>
<dbReference type="PANTHER" id="PTHR46206">
    <property type="entry name" value="CYTOCHROME P450"/>
    <property type="match status" value="1"/>
</dbReference>
<dbReference type="SUPFAM" id="SSF48264">
    <property type="entry name" value="Cytochrome P450"/>
    <property type="match status" value="1"/>
</dbReference>
<dbReference type="PRINTS" id="PR00465">
    <property type="entry name" value="EP450IV"/>
</dbReference>
<evidence type="ECO:0000256" key="6">
    <source>
        <dbReference type="ARBA" id="ARBA00023004"/>
    </source>
</evidence>
<dbReference type="CDD" id="cd11041">
    <property type="entry name" value="CYP503A1-like"/>
    <property type="match status" value="1"/>
</dbReference>
<feature type="binding site" description="axial binding residue" evidence="7">
    <location>
        <position position="423"/>
    </location>
    <ligand>
        <name>heme</name>
        <dbReference type="ChEBI" id="CHEBI:30413"/>
    </ligand>
    <ligandPart>
        <name>Fe</name>
        <dbReference type="ChEBI" id="CHEBI:18248"/>
    </ligandPart>
</feature>
<gene>
    <name evidence="9" type="ORF">K491DRAFT_762054</name>
</gene>
<comment type="similarity">
    <text evidence="3">Belongs to the cytochrome P450 family.</text>
</comment>
<accession>A0A6A6SSE4</accession>
<feature type="transmembrane region" description="Helical" evidence="8">
    <location>
        <begin position="163"/>
        <end position="185"/>
    </location>
</feature>
<feature type="transmembrane region" description="Helical" evidence="8">
    <location>
        <begin position="6"/>
        <end position="23"/>
    </location>
</feature>
<dbReference type="Proteomes" id="UP000799324">
    <property type="component" value="Unassembled WGS sequence"/>
</dbReference>
<evidence type="ECO:0000313" key="9">
    <source>
        <dbReference type="EMBL" id="KAF2649957.1"/>
    </source>
</evidence>
<keyword evidence="8" id="KW-0472">Membrane</keyword>
<dbReference type="OrthoDB" id="1844152at2759"/>
<evidence type="ECO:0000256" key="1">
    <source>
        <dbReference type="ARBA" id="ARBA00001971"/>
    </source>
</evidence>
<evidence type="ECO:0000256" key="7">
    <source>
        <dbReference type="PIRSR" id="PIRSR602403-1"/>
    </source>
</evidence>
<evidence type="ECO:0000313" key="10">
    <source>
        <dbReference type="Proteomes" id="UP000799324"/>
    </source>
</evidence>
<organism evidence="9 10">
    <name type="scientific">Lophiostoma macrostomum CBS 122681</name>
    <dbReference type="NCBI Taxonomy" id="1314788"/>
    <lineage>
        <taxon>Eukaryota</taxon>
        <taxon>Fungi</taxon>
        <taxon>Dikarya</taxon>
        <taxon>Ascomycota</taxon>
        <taxon>Pezizomycotina</taxon>
        <taxon>Dothideomycetes</taxon>
        <taxon>Pleosporomycetidae</taxon>
        <taxon>Pleosporales</taxon>
        <taxon>Lophiostomataceae</taxon>
        <taxon>Lophiostoma</taxon>
    </lineage>
</organism>
<dbReference type="InterPro" id="IPR001128">
    <property type="entry name" value="Cyt_P450"/>
</dbReference>
<keyword evidence="10" id="KW-1185">Reference proteome</keyword>
<keyword evidence="8" id="KW-1133">Transmembrane helix</keyword>